<dbReference type="Proteomes" id="UP000030693">
    <property type="component" value="Unassembled WGS sequence"/>
</dbReference>
<feature type="compositionally biased region" description="Pro residues" evidence="1">
    <location>
        <begin position="404"/>
        <end position="413"/>
    </location>
</feature>
<keyword evidence="3" id="KW-1185">Reference proteome</keyword>
<feature type="region of interest" description="Disordered" evidence="1">
    <location>
        <begin position="661"/>
        <end position="683"/>
    </location>
</feature>
<dbReference type="AlphaFoldDB" id="A0A058Z2U3"/>
<accession>A0A058Z2U3</accession>
<sequence length="991" mass="105134">MVDIQARRPASASLPDQFLELVHQSLCAPEPEIRAPGAGLDASAASAAATRGLAQWHAHGLGFNTVAWRVAELLDEYPTGITRPCVLTEIQALILEATHSRRPAGAAASASGPASMADDRCLNADWAQAHYDPVTPVRLAPPAAGPLCSPRAFAEAIDQHMVKGLSSTFAAAALGLNLVEGFITDLIQNPSSTGGPFAAVLSDGPIPSSDPPVLLRMADPLRALLRPRLPSGLENPFFQQLRAFLTDLPPAASPPVDSELQDARPRLTANVSLRMLGPILQKRLPGRYKWPTFTLFLGPGLLPGIRRPAPGPPASDAWWSGPATDHAAAGLLAAAAAALGPGPDPTSRTALRADLPLGPGPGPISLLVEVEHVSEVKHIPAAGEWLSMLGESLRTRRRGAPDAAPTPPGPPAPHRFNGTWDRPVEETCATVSLMLCWTGKPGGPAAGPLAGARVRLLLHLWNEHAHLSQLLRPGELLYVHNPLVVDVTAYRRLGTSDPVAAYIALEHGSQSQLFLAHPPANTGHPGQAGCPETALTRAPAPPDTPFGRALHQQLLHARAVGRPAPLVDTLPAVRPPATLDALNALGPGGQYVNCAGTTFMLGPGDLRGLAPAPGAPARHLLNLSLLLELQTCVFDAGTRCFEARLRDAQGTTILLLVRAPADEHDDPPATPSGKSPAWDPLPRGLLPPGPEHLVHILRTAHPGSVLLLHRVHLPFLTATTSTMSLFADLHSAMRDLSRLPGPLATRLFQAPGALADLAAPGSGPRPVAFRIDGWLLENRSRIPGEAGASSGWDVAHLIRRVHRLCGRPVDMQHESDGFSQVLFRCAACDGLVEDLDYQYRLLAVVADIGTPVTVRPLQDYRDQEYPLGPGGQRPGRQLVMLSDAAAADLIGVPARVFASELVAGDMLQLDLLHLRRLDPVVFPLRKRRRRGPAHSTGRAHAHLHRAHWTATEQRRALADARSGALYGTVLAPQNADRVTVPVVVAVTRVGS</sequence>
<protein>
    <submittedName>
        <fullName evidence="2">Uncharacterized protein</fullName>
    </submittedName>
</protein>
<reference evidence="2" key="1">
    <citation type="submission" date="2013-04" db="EMBL/GenBank/DDBJ databases">
        <title>The Genome Sequence of Fonticula alba ATCC 38817.</title>
        <authorList>
            <consortium name="The Broad Institute Genomics Platform"/>
            <person name="Russ C."/>
            <person name="Cuomo C."/>
            <person name="Burger G."/>
            <person name="Gray M.W."/>
            <person name="Holland P.W.H."/>
            <person name="King N."/>
            <person name="Lang F.B.F."/>
            <person name="Roger A.J."/>
            <person name="Ruiz-Trillo I."/>
            <person name="Brown M."/>
            <person name="Walker B."/>
            <person name="Young S."/>
            <person name="Zeng Q."/>
            <person name="Gargeya S."/>
            <person name="Fitzgerald M."/>
            <person name="Haas B."/>
            <person name="Abouelleil A."/>
            <person name="Allen A.W."/>
            <person name="Alvarado L."/>
            <person name="Arachchi H.M."/>
            <person name="Berlin A.M."/>
            <person name="Chapman S.B."/>
            <person name="Gainer-Dewar J."/>
            <person name="Goldberg J."/>
            <person name="Griggs A."/>
            <person name="Gujja S."/>
            <person name="Hansen M."/>
            <person name="Howarth C."/>
            <person name="Imamovic A."/>
            <person name="Ireland A."/>
            <person name="Larimer J."/>
            <person name="McCowan C."/>
            <person name="Murphy C."/>
            <person name="Pearson M."/>
            <person name="Poon T.W."/>
            <person name="Priest M."/>
            <person name="Roberts A."/>
            <person name="Saif S."/>
            <person name="Shea T."/>
            <person name="Sisk P."/>
            <person name="Sykes S."/>
            <person name="Wortman J."/>
            <person name="Nusbaum C."/>
            <person name="Birren B."/>
        </authorList>
    </citation>
    <scope>NUCLEOTIDE SEQUENCE [LARGE SCALE GENOMIC DNA]</scope>
    <source>
        <strain evidence="2">ATCC 38817</strain>
    </source>
</reference>
<proteinExistence type="predicted"/>
<feature type="region of interest" description="Disordered" evidence="1">
    <location>
        <begin position="396"/>
        <end position="418"/>
    </location>
</feature>
<evidence type="ECO:0000256" key="1">
    <source>
        <dbReference type="SAM" id="MobiDB-lite"/>
    </source>
</evidence>
<evidence type="ECO:0000313" key="3">
    <source>
        <dbReference type="Proteomes" id="UP000030693"/>
    </source>
</evidence>
<evidence type="ECO:0000313" key="2">
    <source>
        <dbReference type="EMBL" id="KCV67842.1"/>
    </source>
</evidence>
<name>A0A058Z2U3_FONAL</name>
<dbReference type="RefSeq" id="XP_009497662.1">
    <property type="nucleotide sequence ID" value="XM_009499387.1"/>
</dbReference>
<organism evidence="2">
    <name type="scientific">Fonticula alba</name>
    <name type="common">Slime mold</name>
    <dbReference type="NCBI Taxonomy" id="691883"/>
    <lineage>
        <taxon>Eukaryota</taxon>
        <taxon>Rotosphaerida</taxon>
        <taxon>Fonticulaceae</taxon>
        <taxon>Fonticula</taxon>
    </lineage>
</organism>
<dbReference type="EMBL" id="KB932212">
    <property type="protein sequence ID" value="KCV67842.1"/>
    <property type="molecule type" value="Genomic_DNA"/>
</dbReference>
<gene>
    <name evidence="2" type="ORF">H696_05573</name>
</gene>
<dbReference type="GeneID" id="20530298"/>